<protein>
    <submittedName>
        <fullName evidence="1">Uncharacterized protein</fullName>
    </submittedName>
</protein>
<accession>A0A7C8R5F1</accession>
<dbReference type="EMBL" id="JAABOJ010000064">
    <property type="protein sequence ID" value="KAF3272431.1"/>
    <property type="molecule type" value="Genomic_DNA"/>
</dbReference>
<dbReference type="Gene3D" id="1.25.40.20">
    <property type="entry name" value="Ankyrin repeat-containing domain"/>
    <property type="match status" value="1"/>
</dbReference>
<dbReference type="InterPro" id="IPR036770">
    <property type="entry name" value="Ankyrin_rpt-contain_sf"/>
</dbReference>
<dbReference type="SUPFAM" id="SSF48403">
    <property type="entry name" value="Ankyrin repeat"/>
    <property type="match status" value="1"/>
</dbReference>
<evidence type="ECO:0000313" key="1">
    <source>
        <dbReference type="EMBL" id="KAF3272431.1"/>
    </source>
</evidence>
<dbReference type="AlphaFoldDB" id="A0A7C8R5F1"/>
<proteinExistence type="predicted"/>
<reference evidence="1 2" key="1">
    <citation type="submission" date="2020-01" db="EMBL/GenBank/DDBJ databases">
        <authorList>
            <person name="Palmer J.M."/>
        </authorList>
    </citation>
    <scope>NUCLEOTIDE SEQUENCE [LARGE SCALE GENOMIC DNA]</scope>
    <source>
        <strain evidence="1 2">TWF970</strain>
    </source>
</reference>
<comment type="caution">
    <text evidence="1">The sequence shown here is derived from an EMBL/GenBank/DDBJ whole genome shotgun (WGS) entry which is preliminary data.</text>
</comment>
<dbReference type="Proteomes" id="UP000474640">
    <property type="component" value="Unassembled WGS sequence"/>
</dbReference>
<dbReference type="InterPro" id="IPR002110">
    <property type="entry name" value="Ankyrin_rpt"/>
</dbReference>
<gene>
    <name evidence="1" type="ORF">TWF970_010057</name>
</gene>
<dbReference type="SMART" id="SM00248">
    <property type="entry name" value="ANK"/>
    <property type="match status" value="3"/>
</dbReference>
<name>A0A7C8R5F1_ORBOL</name>
<organism evidence="1 2">
    <name type="scientific">Orbilia oligospora</name>
    <name type="common">Nematode-trapping fungus</name>
    <name type="synonym">Arthrobotrys oligospora</name>
    <dbReference type="NCBI Taxonomy" id="2813651"/>
    <lineage>
        <taxon>Eukaryota</taxon>
        <taxon>Fungi</taxon>
        <taxon>Dikarya</taxon>
        <taxon>Ascomycota</taxon>
        <taxon>Pezizomycotina</taxon>
        <taxon>Orbiliomycetes</taxon>
        <taxon>Orbiliales</taxon>
        <taxon>Orbiliaceae</taxon>
        <taxon>Orbilia</taxon>
    </lineage>
</organism>
<evidence type="ECO:0000313" key="2">
    <source>
        <dbReference type="Proteomes" id="UP000474640"/>
    </source>
</evidence>
<dbReference type="OrthoDB" id="5430593at2759"/>
<sequence>MAACEFLVMEFYRRADYEMLKSVRKSHPEIELDLYDMLTSAFVYSDLDCLKNQDYIMRILQDLKIDGSPPSDASEALVLLYMCRKEIDHAGAELGALEYMPLCTDCPVQMKLLLDSGFAAGQSIFLLQAIIQARLEATLILFNYLDLEVNVDLPISQSECLAFGSIWEAFDVSTFYGIIEKVVSEERWEGVPPLPRIYREDWLLVRLACLQPEMEGYVIQVLQRKYPTMGPNLFTSAIDLIFLTPDFSNIWNFLARSNPNGHSFWKQAVSALQTFLKAATDISATKLWQKTIWEILVRNTDDIPAIEILETLLNAGADPQITLAPSLVDNLNSILNSPLLQTELGGGPLEVVKPIDIAFLLQEPSAFCLLLNALTSNDIDQFIQKLTSLPEHELLIAGPQFLDAAQNRNYNLVESLWNKRFETMDQAFISAFTKGEIEITKALVTRYTASSRHLRFVLALIKTIIGRKKISKIYEEGISLLNWMLQGGTNFNAISEFQEASTRYIEEYNSLLLETMRHGTIELFRVLLGFISRQGSPGSFHSFPELQKQGINPVPHAARLENLDFLKCLIELGFDINQGVQRKSTVGSISPTETALGSALMRGDLRGLTYILKQGADIYAPCEGYASGVENAVAWRRIDAVALILATDPDCYDLALAASVSLGHNLIEDHIRGERVANGSSG</sequence>